<dbReference type="Gene3D" id="3.60.40.10">
    <property type="entry name" value="PPM-type phosphatase domain"/>
    <property type="match status" value="1"/>
</dbReference>
<dbReference type="SMART" id="SM00331">
    <property type="entry name" value="PP2C_SIG"/>
    <property type="match status" value="1"/>
</dbReference>
<dbReference type="InterPro" id="IPR036457">
    <property type="entry name" value="PPM-type-like_dom_sf"/>
</dbReference>
<dbReference type="Gene3D" id="3.30.450.40">
    <property type="match status" value="1"/>
</dbReference>
<keyword evidence="1" id="KW-0378">Hydrolase</keyword>
<dbReference type="InterPro" id="IPR035965">
    <property type="entry name" value="PAS-like_dom_sf"/>
</dbReference>
<dbReference type="InterPro" id="IPR029016">
    <property type="entry name" value="GAF-like_dom_sf"/>
</dbReference>
<feature type="domain" description="PAS" evidence="2">
    <location>
        <begin position="43"/>
        <end position="89"/>
    </location>
</feature>
<dbReference type="SMART" id="SM00065">
    <property type="entry name" value="GAF"/>
    <property type="match status" value="1"/>
</dbReference>
<protein>
    <submittedName>
        <fullName evidence="4">Protein phosphatase</fullName>
    </submittedName>
</protein>
<name>A0A0A0BZB4_9CELL</name>
<reference evidence="4 5" key="1">
    <citation type="submission" date="2013-08" db="EMBL/GenBank/DDBJ databases">
        <title>Genome sequencing of Cellulomonas bogoriensis 69B4.</title>
        <authorList>
            <person name="Chen F."/>
            <person name="Li Y."/>
            <person name="Wang G."/>
        </authorList>
    </citation>
    <scope>NUCLEOTIDE SEQUENCE [LARGE SCALE GENOMIC DNA]</scope>
    <source>
        <strain evidence="4 5">69B4</strain>
    </source>
</reference>
<sequence length="568" mass="60904">MSAHTDDAPASPLSGMPDVHLRAAMTSTLAVTLSDAMAVDHPLVWVNAAFEQTTGYRAQDVLGRNCRFLQGPGTDPAAVRRLREALAQGHRVADTLLNYRADGTPFWNQLVISPVTDAEGRITHHLGIQVDVTERVQAQLDREQALAHARRDGERLALLGRLGEELAQTLDYGAAVRAVAQIVVPALGQWGFIAVTDDRRRPEHVHVVLGDGDGRGPGATTPEGTTQAGAVYLDVSGWLVRSPALRTALVDESVRRPFTTPVEALPGPDAVTVSCPEGLDRGVALVVPLLARDRTLGVLVLAHPDGFTDEDVAAVTDVGRRAGLGLDNIRLYAREQAAARTLQHSLVPEVPDVEGLDLAASYLPALTRSEIGGDWFDVLPLPDGSVGLVVGDVVGHDLHAAACMGQLRSMLRSYAWGGEPAGKVMSRLDDVVQGLGMSDLCTVVYLRLNGDRLTYARAGHPPPLLRLPDGRVEVLNGGLSTPVGVPNVTAPGDEVHADMPPGSLLVVYSDGLVERRWRTLRQGITELSELLATIPPDRTAEQVRDDLVGRFVEPVREDDTCLLVVRRP</sequence>
<evidence type="ECO:0000313" key="5">
    <source>
        <dbReference type="Proteomes" id="UP000054314"/>
    </source>
</evidence>
<dbReference type="EMBL" id="AXCZ01000070">
    <property type="protein sequence ID" value="KGM13057.1"/>
    <property type="molecule type" value="Genomic_DNA"/>
</dbReference>
<dbReference type="Proteomes" id="UP000054314">
    <property type="component" value="Unassembled WGS sequence"/>
</dbReference>
<dbReference type="InterPro" id="IPR052016">
    <property type="entry name" value="Bact_Sigma-Reg"/>
</dbReference>
<dbReference type="RefSeq" id="WP_156968437.1">
    <property type="nucleotide sequence ID" value="NZ_AXCZ01000070.1"/>
</dbReference>
<dbReference type="SMART" id="SM00086">
    <property type="entry name" value="PAC"/>
    <property type="match status" value="1"/>
</dbReference>
<evidence type="ECO:0000259" key="3">
    <source>
        <dbReference type="PROSITE" id="PS50113"/>
    </source>
</evidence>
<dbReference type="OrthoDB" id="319881at2"/>
<feature type="domain" description="PAC" evidence="3">
    <location>
        <begin position="90"/>
        <end position="144"/>
    </location>
</feature>
<dbReference type="PANTHER" id="PTHR43156:SF2">
    <property type="entry name" value="STAGE II SPORULATION PROTEIN E"/>
    <property type="match status" value="1"/>
</dbReference>
<dbReference type="SUPFAM" id="SSF81606">
    <property type="entry name" value="PP2C-like"/>
    <property type="match status" value="1"/>
</dbReference>
<accession>A0A0A0BZB4</accession>
<dbReference type="InterPro" id="IPR000014">
    <property type="entry name" value="PAS"/>
</dbReference>
<dbReference type="InterPro" id="IPR001932">
    <property type="entry name" value="PPM-type_phosphatase-like_dom"/>
</dbReference>
<proteinExistence type="predicted"/>
<dbReference type="InterPro" id="IPR000700">
    <property type="entry name" value="PAS-assoc_C"/>
</dbReference>
<dbReference type="PANTHER" id="PTHR43156">
    <property type="entry name" value="STAGE II SPORULATION PROTEIN E-RELATED"/>
    <property type="match status" value="1"/>
</dbReference>
<organism evidence="4 5">
    <name type="scientific">Cellulomonas bogoriensis 69B4 = DSM 16987</name>
    <dbReference type="NCBI Taxonomy" id="1386082"/>
    <lineage>
        <taxon>Bacteria</taxon>
        <taxon>Bacillati</taxon>
        <taxon>Actinomycetota</taxon>
        <taxon>Actinomycetes</taxon>
        <taxon>Micrococcales</taxon>
        <taxon>Cellulomonadaceae</taxon>
        <taxon>Cellulomonas</taxon>
    </lineage>
</organism>
<dbReference type="CDD" id="cd00130">
    <property type="entry name" value="PAS"/>
    <property type="match status" value="1"/>
</dbReference>
<dbReference type="SUPFAM" id="SSF55781">
    <property type="entry name" value="GAF domain-like"/>
    <property type="match status" value="1"/>
</dbReference>
<gene>
    <name evidence="4" type="ORF">N869_16380</name>
</gene>
<dbReference type="Pfam" id="PF13492">
    <property type="entry name" value="GAF_3"/>
    <property type="match status" value="1"/>
</dbReference>
<dbReference type="InterPro" id="IPR003018">
    <property type="entry name" value="GAF"/>
</dbReference>
<dbReference type="NCBIfam" id="TIGR00229">
    <property type="entry name" value="sensory_box"/>
    <property type="match status" value="1"/>
</dbReference>
<evidence type="ECO:0000256" key="1">
    <source>
        <dbReference type="ARBA" id="ARBA00022801"/>
    </source>
</evidence>
<dbReference type="AlphaFoldDB" id="A0A0A0BZB4"/>
<evidence type="ECO:0000259" key="2">
    <source>
        <dbReference type="PROSITE" id="PS50112"/>
    </source>
</evidence>
<comment type="caution">
    <text evidence="4">The sequence shown here is derived from an EMBL/GenBank/DDBJ whole genome shotgun (WGS) entry which is preliminary data.</text>
</comment>
<keyword evidence="5" id="KW-1185">Reference proteome</keyword>
<dbReference type="SUPFAM" id="SSF55785">
    <property type="entry name" value="PYP-like sensor domain (PAS domain)"/>
    <property type="match status" value="1"/>
</dbReference>
<dbReference type="PROSITE" id="PS50113">
    <property type="entry name" value="PAC"/>
    <property type="match status" value="1"/>
</dbReference>
<dbReference type="PROSITE" id="PS50112">
    <property type="entry name" value="PAS"/>
    <property type="match status" value="1"/>
</dbReference>
<evidence type="ECO:0000313" key="4">
    <source>
        <dbReference type="EMBL" id="KGM13057.1"/>
    </source>
</evidence>
<dbReference type="Gene3D" id="3.30.450.20">
    <property type="entry name" value="PAS domain"/>
    <property type="match status" value="1"/>
</dbReference>
<dbReference type="Pfam" id="PF13426">
    <property type="entry name" value="PAS_9"/>
    <property type="match status" value="1"/>
</dbReference>
<dbReference type="InterPro" id="IPR001610">
    <property type="entry name" value="PAC"/>
</dbReference>
<dbReference type="GO" id="GO:0016791">
    <property type="term" value="F:phosphatase activity"/>
    <property type="evidence" value="ECO:0007669"/>
    <property type="project" value="TreeGrafter"/>
</dbReference>
<dbReference type="Pfam" id="PF07228">
    <property type="entry name" value="SpoIIE"/>
    <property type="match status" value="1"/>
</dbReference>